<evidence type="ECO:0000256" key="4">
    <source>
        <dbReference type="ARBA" id="ARBA00022729"/>
    </source>
</evidence>
<keyword evidence="8" id="KW-0472">Membrane</keyword>
<comment type="caution">
    <text evidence="10">The sequence shown here is derived from an EMBL/GenBank/DDBJ whole genome shotgun (WGS) entry which is preliminary data.</text>
</comment>
<evidence type="ECO:0000256" key="2">
    <source>
        <dbReference type="ARBA" id="ARBA00005466"/>
    </source>
</evidence>
<dbReference type="Gene3D" id="3.30.465.10">
    <property type="match status" value="1"/>
</dbReference>
<dbReference type="GO" id="GO:1901696">
    <property type="term" value="P:cannabinoid biosynthetic process"/>
    <property type="evidence" value="ECO:0007669"/>
    <property type="project" value="UniProtKB-ARBA"/>
</dbReference>
<keyword evidence="8" id="KW-0812">Transmembrane</keyword>
<dbReference type="InterPro" id="IPR012951">
    <property type="entry name" value="BBE"/>
</dbReference>
<dbReference type="PANTHER" id="PTHR32448">
    <property type="entry name" value="OS08G0158400 PROTEIN"/>
    <property type="match status" value="1"/>
</dbReference>
<keyword evidence="4" id="KW-0732">Signal</keyword>
<protein>
    <submittedName>
        <fullName evidence="10">Putative tetrahydroberberine oxidase</fullName>
    </submittedName>
</protein>
<dbReference type="PROSITE" id="PS51387">
    <property type="entry name" value="FAD_PCMH"/>
    <property type="match status" value="1"/>
</dbReference>
<keyword evidence="11" id="KW-1185">Reference proteome</keyword>
<reference evidence="11" key="1">
    <citation type="journal article" date="2020" name="Nat. Commun.">
        <title>Genome sequence of the cluster root forming white lupin.</title>
        <authorList>
            <person name="Hufnagel B."/>
            <person name="Marques A."/>
            <person name="Soriano A."/>
            <person name="Marques L."/>
            <person name="Divol F."/>
            <person name="Doumas P."/>
            <person name="Sallet E."/>
            <person name="Mancinotti D."/>
            <person name="Carrere S."/>
            <person name="Marande W."/>
            <person name="Arribat S."/>
            <person name="Keller J."/>
            <person name="Huneau C."/>
            <person name="Blein T."/>
            <person name="Aime D."/>
            <person name="Laguerre M."/>
            <person name="Taylor J."/>
            <person name="Schubert V."/>
            <person name="Nelson M."/>
            <person name="Geu-Flores F."/>
            <person name="Crespi M."/>
            <person name="Gallardo-Guerrero K."/>
            <person name="Delaux P.-M."/>
            <person name="Salse J."/>
            <person name="Berges H."/>
            <person name="Guyot R."/>
            <person name="Gouzy J."/>
            <person name="Peret B."/>
        </authorList>
    </citation>
    <scope>NUCLEOTIDE SEQUENCE [LARGE SCALE GENOMIC DNA]</scope>
    <source>
        <strain evidence="11">cv. Amiga</strain>
    </source>
</reference>
<gene>
    <name evidence="10" type="ORF">Lalb_Chr09g0327351</name>
</gene>
<accession>A0A6A4Q046</accession>
<proteinExistence type="inferred from homology"/>
<keyword evidence="6" id="KW-1015">Disulfide bond</keyword>
<name>A0A6A4Q046_LUPAL</name>
<evidence type="ECO:0000313" key="11">
    <source>
        <dbReference type="Proteomes" id="UP000447434"/>
    </source>
</evidence>
<evidence type="ECO:0000256" key="5">
    <source>
        <dbReference type="ARBA" id="ARBA00022827"/>
    </source>
</evidence>
<feature type="transmembrane region" description="Helical" evidence="8">
    <location>
        <begin position="6"/>
        <end position="26"/>
    </location>
</feature>
<dbReference type="FunFam" id="3.30.43.10:FF:000004">
    <property type="entry name" value="Berberine bridge enzyme-like 15"/>
    <property type="match status" value="1"/>
</dbReference>
<sequence>MLFKVAFFFVISIIQTLYKLTMLFTLQATFINMDTQKPFSFLLSILTILLSVLHATSDSSLLQNFLTCLPTHSKSSKPVHEAIYTPNNSSFISILHMHTHNGRFSYSEAPKPLAIVTALHESHVQATILCAKTNGIQIRIRSGGHDSEGLSYLSDVPFVLLDMFPLSSIDVDIENESAWVEAGATIGQVYYQIAKKSNVHAFPAGVCPTLGAGGHISGGGYGNLMRKYGISVDNVIDAKIVDVNGNILDRKSMGEDLFWAIRGGGGASFGVILSWKIKLVSVTPKVTVFKVKRTIEEGAIDLVYKWQLIATKLPQDIFLRVVHEVVNGTQKGNTNKTVQVTFIALFLDKAEKLLTLVNKQFPELGLKQSDCSEIPWVNSTLYWYNAPIGTPIEALLNVPKEPLSNSFKTMSDYVKKPIPKDAIKSIFHLLIQYDGHLKMEWNPYGGKMHEISSSETPFPHRAGNLFLIEYLTNWGEVGIQAKNHYLNISRSFYEFMTPFVSKTPRESFFNYRDIGIGGNSPSNVTSIDIAKSYGSKYFNRNFERLVCVKSKVDPQNFFRYEQSIPPLSH</sequence>
<feature type="transmembrane region" description="Helical" evidence="8">
    <location>
        <begin position="38"/>
        <end position="56"/>
    </location>
</feature>
<dbReference type="AlphaFoldDB" id="A0A6A4Q046"/>
<comment type="similarity">
    <text evidence="2">Belongs to the oxygen-dependent FAD-linked oxidoreductase family.</text>
</comment>
<evidence type="ECO:0000256" key="7">
    <source>
        <dbReference type="ARBA" id="ARBA00023180"/>
    </source>
</evidence>
<evidence type="ECO:0000256" key="8">
    <source>
        <dbReference type="SAM" id="Phobius"/>
    </source>
</evidence>
<keyword evidence="7" id="KW-0325">Glycoprotein</keyword>
<dbReference type="Gene3D" id="3.30.43.10">
    <property type="entry name" value="Uridine Diphospho-n-acetylenolpyruvylglucosamine Reductase, domain 2"/>
    <property type="match status" value="1"/>
</dbReference>
<keyword evidence="3" id="KW-0285">Flavoprotein</keyword>
<feature type="domain" description="FAD-binding PCMH-type" evidence="9">
    <location>
        <begin position="108"/>
        <end position="282"/>
    </location>
</feature>
<dbReference type="Proteomes" id="UP000447434">
    <property type="component" value="Chromosome 9"/>
</dbReference>
<evidence type="ECO:0000256" key="1">
    <source>
        <dbReference type="ARBA" id="ARBA00001974"/>
    </source>
</evidence>
<dbReference type="EMBL" id="WOCE01000009">
    <property type="protein sequence ID" value="KAE9607181.1"/>
    <property type="molecule type" value="Genomic_DNA"/>
</dbReference>
<dbReference type="InterPro" id="IPR016166">
    <property type="entry name" value="FAD-bd_PCMH"/>
</dbReference>
<dbReference type="SUPFAM" id="SSF56176">
    <property type="entry name" value="FAD-binding/transporter-associated domain-like"/>
    <property type="match status" value="1"/>
</dbReference>
<evidence type="ECO:0000256" key="3">
    <source>
        <dbReference type="ARBA" id="ARBA00022630"/>
    </source>
</evidence>
<dbReference type="Pfam" id="PF08031">
    <property type="entry name" value="BBE"/>
    <property type="match status" value="1"/>
</dbReference>
<comment type="cofactor">
    <cofactor evidence="1">
        <name>FAD</name>
        <dbReference type="ChEBI" id="CHEBI:57692"/>
    </cofactor>
</comment>
<dbReference type="InterPro" id="IPR006094">
    <property type="entry name" value="Oxid_FAD_bind_N"/>
</dbReference>
<dbReference type="GO" id="GO:0016491">
    <property type="term" value="F:oxidoreductase activity"/>
    <property type="evidence" value="ECO:0007669"/>
    <property type="project" value="InterPro"/>
</dbReference>
<dbReference type="Gene3D" id="3.40.462.20">
    <property type="match status" value="1"/>
</dbReference>
<evidence type="ECO:0000313" key="10">
    <source>
        <dbReference type="EMBL" id="KAE9607181.1"/>
    </source>
</evidence>
<dbReference type="InterPro" id="IPR036318">
    <property type="entry name" value="FAD-bd_PCMH-like_sf"/>
</dbReference>
<dbReference type="Pfam" id="PF01565">
    <property type="entry name" value="FAD_binding_4"/>
    <property type="match status" value="1"/>
</dbReference>
<dbReference type="GO" id="GO:0071949">
    <property type="term" value="F:FAD binding"/>
    <property type="evidence" value="ECO:0007669"/>
    <property type="project" value="InterPro"/>
</dbReference>
<dbReference type="InterPro" id="IPR016169">
    <property type="entry name" value="FAD-bd_PCMH_sub2"/>
</dbReference>
<keyword evidence="5" id="KW-0274">FAD</keyword>
<dbReference type="InterPro" id="IPR016167">
    <property type="entry name" value="FAD-bd_PCMH_sub1"/>
</dbReference>
<evidence type="ECO:0000256" key="6">
    <source>
        <dbReference type="ARBA" id="ARBA00023157"/>
    </source>
</evidence>
<keyword evidence="8" id="KW-1133">Transmembrane helix</keyword>
<dbReference type="OrthoDB" id="407275at2759"/>
<organism evidence="10 11">
    <name type="scientific">Lupinus albus</name>
    <name type="common">White lupine</name>
    <name type="synonym">Lupinus termis</name>
    <dbReference type="NCBI Taxonomy" id="3870"/>
    <lineage>
        <taxon>Eukaryota</taxon>
        <taxon>Viridiplantae</taxon>
        <taxon>Streptophyta</taxon>
        <taxon>Embryophyta</taxon>
        <taxon>Tracheophyta</taxon>
        <taxon>Spermatophyta</taxon>
        <taxon>Magnoliopsida</taxon>
        <taxon>eudicotyledons</taxon>
        <taxon>Gunneridae</taxon>
        <taxon>Pentapetalae</taxon>
        <taxon>rosids</taxon>
        <taxon>fabids</taxon>
        <taxon>Fabales</taxon>
        <taxon>Fabaceae</taxon>
        <taxon>Papilionoideae</taxon>
        <taxon>50 kb inversion clade</taxon>
        <taxon>genistoids sensu lato</taxon>
        <taxon>core genistoids</taxon>
        <taxon>Genisteae</taxon>
        <taxon>Lupinus</taxon>
    </lineage>
</organism>
<evidence type="ECO:0000259" key="9">
    <source>
        <dbReference type="PROSITE" id="PS51387"/>
    </source>
</evidence>